<dbReference type="EMBL" id="JALBWM010000193">
    <property type="protein sequence ID" value="MCO1336778.1"/>
    <property type="molecule type" value="Genomic_DNA"/>
</dbReference>
<protein>
    <submittedName>
        <fullName evidence="2">GNAT family N-acetyltransferase</fullName>
    </submittedName>
</protein>
<reference evidence="2" key="1">
    <citation type="journal article" date="2022" name="Arch. Microbiol.">
        <title>Microbulbifer okhotskensis sp. nov., isolated from a deep bottom sediment of the Okhotsk Sea.</title>
        <authorList>
            <person name="Romanenko L."/>
            <person name="Kurilenko V."/>
            <person name="Otstavnykh N."/>
            <person name="Velansky P."/>
            <person name="Isaeva M."/>
            <person name="Mikhailov V."/>
        </authorList>
    </citation>
    <scope>NUCLEOTIDE SEQUENCE</scope>
    <source>
        <strain evidence="2">OS29</strain>
    </source>
</reference>
<gene>
    <name evidence="2" type="ORF">MO867_20840</name>
</gene>
<dbReference type="InterPro" id="IPR016181">
    <property type="entry name" value="Acyl_CoA_acyltransferase"/>
</dbReference>
<dbReference type="Gene3D" id="3.40.630.30">
    <property type="match status" value="1"/>
</dbReference>
<dbReference type="SUPFAM" id="SSF55729">
    <property type="entry name" value="Acyl-CoA N-acyltransferases (Nat)"/>
    <property type="match status" value="1"/>
</dbReference>
<dbReference type="CDD" id="cd04301">
    <property type="entry name" value="NAT_SF"/>
    <property type="match status" value="1"/>
</dbReference>
<sequence length="154" mass="17570">MTDVILRATPELCDEVSNLVFKLLRDLVGHRKEIDPRKIAVTSKKLLSDAKGFYAFLYRRRSESIGVITVSKSAAIYAGGYYGVIEELYVEPEFRSQSIGRTLLETVVGFAAVQGWSRLEVSTPEKEKWQRTIDFYLREGFSDNANGERLKREL</sequence>
<feature type="domain" description="N-acetyltransferase" evidence="1">
    <location>
        <begin position="3"/>
        <end position="154"/>
    </location>
</feature>
<evidence type="ECO:0000313" key="2">
    <source>
        <dbReference type="EMBL" id="MCO1336778.1"/>
    </source>
</evidence>
<accession>A0A9X2J718</accession>
<dbReference type="GO" id="GO:0016747">
    <property type="term" value="F:acyltransferase activity, transferring groups other than amino-acyl groups"/>
    <property type="evidence" value="ECO:0007669"/>
    <property type="project" value="InterPro"/>
</dbReference>
<dbReference type="Pfam" id="PF13508">
    <property type="entry name" value="Acetyltransf_7"/>
    <property type="match status" value="1"/>
</dbReference>
<keyword evidence="3" id="KW-1185">Reference proteome</keyword>
<dbReference type="PROSITE" id="PS51186">
    <property type="entry name" value="GNAT"/>
    <property type="match status" value="1"/>
</dbReference>
<dbReference type="Proteomes" id="UP001139028">
    <property type="component" value="Unassembled WGS sequence"/>
</dbReference>
<evidence type="ECO:0000313" key="3">
    <source>
        <dbReference type="Proteomes" id="UP001139028"/>
    </source>
</evidence>
<name>A0A9X2J718_9GAMM</name>
<dbReference type="InterPro" id="IPR000182">
    <property type="entry name" value="GNAT_dom"/>
</dbReference>
<evidence type="ECO:0000259" key="1">
    <source>
        <dbReference type="PROSITE" id="PS51186"/>
    </source>
</evidence>
<comment type="caution">
    <text evidence="2">The sequence shown here is derived from an EMBL/GenBank/DDBJ whole genome shotgun (WGS) entry which is preliminary data.</text>
</comment>
<organism evidence="2 3">
    <name type="scientific">Microbulbifer okhotskensis</name>
    <dbReference type="NCBI Taxonomy" id="2926617"/>
    <lineage>
        <taxon>Bacteria</taxon>
        <taxon>Pseudomonadati</taxon>
        <taxon>Pseudomonadota</taxon>
        <taxon>Gammaproteobacteria</taxon>
        <taxon>Cellvibrionales</taxon>
        <taxon>Microbulbiferaceae</taxon>
        <taxon>Microbulbifer</taxon>
    </lineage>
</organism>
<dbReference type="AlphaFoldDB" id="A0A9X2J718"/>
<dbReference type="RefSeq" id="WP_252472694.1">
    <property type="nucleotide sequence ID" value="NZ_JALBWM010000193.1"/>
</dbReference>
<proteinExistence type="predicted"/>